<dbReference type="PANTHER" id="PTHR34990">
    <property type="entry name" value="UDP-2,3-DIACYLGLUCOSAMINE HYDROLASE-RELATED"/>
    <property type="match status" value="1"/>
</dbReference>
<dbReference type="PATRIC" id="fig|1217721.7.peg.1120"/>
<reference evidence="7 8" key="1">
    <citation type="submission" date="2014-07" db="EMBL/GenBank/DDBJ databases">
        <title>Complete Genome Sequence of Dyella japonica Strain A8 Isolated from Malaysian Tropical Soil.</title>
        <authorList>
            <person name="Hui R.K.H."/>
            <person name="Chen J.-W."/>
            <person name="Chan K.-G."/>
            <person name="Leung F.C.C."/>
        </authorList>
    </citation>
    <scope>NUCLEOTIDE SEQUENCE [LARGE SCALE GENOMIC DNA]</scope>
    <source>
        <strain evidence="7 8">A8</strain>
    </source>
</reference>
<evidence type="ECO:0000259" key="6">
    <source>
        <dbReference type="Pfam" id="PF00149"/>
    </source>
</evidence>
<evidence type="ECO:0000313" key="7">
    <source>
        <dbReference type="EMBL" id="AIF46724.1"/>
    </source>
</evidence>
<dbReference type="Proteomes" id="UP000027987">
    <property type="component" value="Chromosome"/>
</dbReference>
<dbReference type="EMBL" id="CP008884">
    <property type="protein sequence ID" value="AIF46724.1"/>
    <property type="molecule type" value="Genomic_DNA"/>
</dbReference>
<dbReference type="InterPro" id="IPR004843">
    <property type="entry name" value="Calcineurin-like_PHP"/>
</dbReference>
<dbReference type="CDD" id="cd07398">
    <property type="entry name" value="MPP_YbbF-LpxH"/>
    <property type="match status" value="1"/>
</dbReference>
<dbReference type="GO" id="GO:0009245">
    <property type="term" value="P:lipid A biosynthetic process"/>
    <property type="evidence" value="ECO:0007669"/>
    <property type="project" value="TreeGrafter"/>
</dbReference>
<dbReference type="RefSeq" id="WP_019463750.1">
    <property type="nucleotide sequence ID" value="NZ_ALOY01000078.1"/>
</dbReference>
<keyword evidence="4" id="KW-0472">Membrane</keyword>
<keyword evidence="3" id="KW-0479">Metal-binding</keyword>
<keyword evidence="8" id="KW-1185">Reference proteome</keyword>
<organism evidence="7 8">
    <name type="scientific">Dyella japonica A8</name>
    <dbReference type="NCBI Taxonomy" id="1217721"/>
    <lineage>
        <taxon>Bacteria</taxon>
        <taxon>Pseudomonadati</taxon>
        <taxon>Pseudomonadota</taxon>
        <taxon>Gammaproteobacteria</taxon>
        <taxon>Lysobacterales</taxon>
        <taxon>Rhodanobacteraceae</taxon>
        <taxon>Dyella</taxon>
    </lineage>
</organism>
<dbReference type="OrthoDB" id="9802481at2"/>
<evidence type="ECO:0000313" key="8">
    <source>
        <dbReference type="Proteomes" id="UP000027987"/>
    </source>
</evidence>
<evidence type="ECO:0000256" key="2">
    <source>
        <dbReference type="ARBA" id="ARBA00022519"/>
    </source>
</evidence>
<dbReference type="GO" id="GO:0046872">
    <property type="term" value="F:metal ion binding"/>
    <property type="evidence" value="ECO:0007669"/>
    <property type="project" value="UniProtKB-KW"/>
</dbReference>
<dbReference type="SUPFAM" id="SSF56300">
    <property type="entry name" value="Metallo-dependent phosphatases"/>
    <property type="match status" value="1"/>
</dbReference>
<dbReference type="Pfam" id="PF00149">
    <property type="entry name" value="Metallophos"/>
    <property type="match status" value="1"/>
</dbReference>
<gene>
    <name evidence="7" type="ORF">HY57_05345</name>
</gene>
<evidence type="ECO:0000256" key="4">
    <source>
        <dbReference type="ARBA" id="ARBA00023136"/>
    </source>
</evidence>
<name>A0A075JXX0_9GAMM</name>
<dbReference type="HOGENOM" id="CLU_061126_1_0_6"/>
<keyword evidence="5" id="KW-0464">Manganese</keyword>
<evidence type="ECO:0000256" key="3">
    <source>
        <dbReference type="ARBA" id="ARBA00022723"/>
    </source>
</evidence>
<proteinExistence type="predicted"/>
<dbReference type="PANTHER" id="PTHR34990:SF2">
    <property type="entry name" value="BLL8164 PROTEIN"/>
    <property type="match status" value="1"/>
</dbReference>
<evidence type="ECO:0000256" key="5">
    <source>
        <dbReference type="ARBA" id="ARBA00023211"/>
    </source>
</evidence>
<dbReference type="AlphaFoldDB" id="A0A075JXX0"/>
<dbReference type="GO" id="GO:0016020">
    <property type="term" value="C:membrane"/>
    <property type="evidence" value="ECO:0007669"/>
    <property type="project" value="GOC"/>
</dbReference>
<evidence type="ECO:0000256" key="1">
    <source>
        <dbReference type="ARBA" id="ARBA00022475"/>
    </source>
</evidence>
<keyword evidence="1" id="KW-1003">Cell membrane</keyword>
<keyword evidence="2" id="KW-0997">Cell inner membrane</keyword>
<dbReference type="KEGG" id="dja:HY57_05345"/>
<dbReference type="InterPro" id="IPR029052">
    <property type="entry name" value="Metallo-depent_PP-like"/>
</dbReference>
<accession>A0A075JXX0</accession>
<dbReference type="GO" id="GO:0008758">
    <property type="term" value="F:UDP-2,3-diacylglucosamine hydrolase activity"/>
    <property type="evidence" value="ECO:0007669"/>
    <property type="project" value="TreeGrafter"/>
</dbReference>
<dbReference type="InterPro" id="IPR043461">
    <property type="entry name" value="LpxH-like"/>
</dbReference>
<dbReference type="STRING" id="1217721.HY57_05345"/>
<protein>
    <submittedName>
        <fullName evidence="7">Metallophosphoesterase</fullName>
    </submittedName>
</protein>
<sequence length="285" mass="32122">MATFHCRSAFISDVHLGTPDCKARYLLDFLRKLRCEKLYLVGDIIDMEALARRTWWHADHGAVIAEVLDLARRGVEVIYIPGNHDAPVRGLAGQSFGGVKIALDAVHEGADGRRYRVSHGDEFDPEQVGRTWMVHLGEVMHRFICWTNRRVHAMRSRLELPYLPLSIIVKSHIGKALAYIRAYEERVASDARERGFDGHICGHIHFGHVREMDGVLYLNDGDWVEHCTVLVEDHTGAMELIHWSEQYAPLGRASRELVLPSPASALALAPLTRAKLDLTELRPAA</sequence>
<feature type="domain" description="Calcineurin-like phosphoesterase" evidence="6">
    <location>
        <begin position="9"/>
        <end position="205"/>
    </location>
</feature>
<dbReference type="Gene3D" id="3.60.21.10">
    <property type="match status" value="1"/>
</dbReference>